<dbReference type="Pfam" id="PF00583">
    <property type="entry name" value="Acetyltransf_1"/>
    <property type="match status" value="1"/>
</dbReference>
<dbReference type="KEGG" id="pste:PSTEL_26345"/>
<dbReference type="HOGENOM" id="CLU_094988_0_0_9"/>
<dbReference type="EMBL" id="CP009286">
    <property type="protein sequence ID" value="AIQ66110.1"/>
    <property type="molecule type" value="Genomic_DNA"/>
</dbReference>
<dbReference type="CDD" id="cd04301">
    <property type="entry name" value="NAT_SF"/>
    <property type="match status" value="1"/>
</dbReference>
<feature type="domain" description="N-acetyltransferase" evidence="1">
    <location>
        <begin position="130"/>
        <end position="264"/>
    </location>
</feature>
<dbReference type="InterPro" id="IPR000182">
    <property type="entry name" value="GNAT_dom"/>
</dbReference>
<dbReference type="STRING" id="169760.PSTEL_26345"/>
<evidence type="ECO:0000313" key="2">
    <source>
        <dbReference type="EMBL" id="AIQ66110.1"/>
    </source>
</evidence>
<dbReference type="PROSITE" id="PS51186">
    <property type="entry name" value="GNAT"/>
    <property type="match status" value="1"/>
</dbReference>
<dbReference type="RefSeq" id="WP_038699677.1">
    <property type="nucleotide sequence ID" value="NZ_CP009286.1"/>
</dbReference>
<proteinExistence type="predicted"/>
<organism evidence="2 3">
    <name type="scientific">Paenibacillus stellifer</name>
    <dbReference type="NCBI Taxonomy" id="169760"/>
    <lineage>
        <taxon>Bacteria</taxon>
        <taxon>Bacillati</taxon>
        <taxon>Bacillota</taxon>
        <taxon>Bacilli</taxon>
        <taxon>Bacillales</taxon>
        <taxon>Paenibacillaceae</taxon>
        <taxon>Paenibacillus</taxon>
    </lineage>
</organism>
<gene>
    <name evidence="2" type="ORF">PSTEL_26345</name>
</gene>
<reference evidence="2 3" key="1">
    <citation type="submission" date="2014-08" db="EMBL/GenBank/DDBJ databases">
        <title>Comparative genomics of the Paenibacillus odorifer group.</title>
        <authorList>
            <person name="den Bakker H.C."/>
            <person name="Tsai Y.-C."/>
            <person name="Martin N."/>
            <person name="Korlach J."/>
            <person name="Wiedmann M."/>
        </authorList>
    </citation>
    <scope>NUCLEOTIDE SEQUENCE [LARGE SCALE GENOMIC DNA]</scope>
    <source>
        <strain evidence="2 3">DSM 14472</strain>
    </source>
</reference>
<dbReference type="InterPro" id="IPR016181">
    <property type="entry name" value="Acyl_CoA_acyltransferase"/>
</dbReference>
<keyword evidence="3" id="KW-1185">Reference proteome</keyword>
<accession>A0A089M125</accession>
<dbReference type="OrthoDB" id="2350893at2"/>
<protein>
    <recommendedName>
        <fullName evidence="1">N-acetyltransferase domain-containing protein</fullName>
    </recommendedName>
</protein>
<sequence length="264" mass="29565">MSRVSPLDITKQLEHMEIELTKLNAKRSLSEVERRLEIAELGNCLLLKDTAHPQSPYYNRVKGFGPGDIPLLRRILNHYGEAAPCFDLTPNHMTADVSEALLKQGYMPVEQLVFLAARPKTQAKPSLPEMRIEAVTGESAETFISWIARSNGEAPYSRNIVDRVKGYFHASHFHNYMLTIDGRPAAMGSLFLHGSEGYLANDYTFEEFRGRGCQTALIGHRLSAAAELGLENVYTDVEFGSVSHANMEKAGFRTAFINTFWMHG</sequence>
<dbReference type="AlphaFoldDB" id="A0A089M125"/>
<dbReference type="Gene3D" id="3.40.630.30">
    <property type="match status" value="1"/>
</dbReference>
<dbReference type="GO" id="GO:0016747">
    <property type="term" value="F:acyltransferase activity, transferring groups other than amino-acyl groups"/>
    <property type="evidence" value="ECO:0007669"/>
    <property type="project" value="InterPro"/>
</dbReference>
<dbReference type="SUPFAM" id="SSF55729">
    <property type="entry name" value="Acyl-CoA N-acyltransferases (Nat)"/>
    <property type="match status" value="1"/>
</dbReference>
<dbReference type="Proteomes" id="UP000029507">
    <property type="component" value="Chromosome"/>
</dbReference>
<evidence type="ECO:0000259" key="1">
    <source>
        <dbReference type="PROSITE" id="PS51186"/>
    </source>
</evidence>
<evidence type="ECO:0000313" key="3">
    <source>
        <dbReference type="Proteomes" id="UP000029507"/>
    </source>
</evidence>
<name>A0A089M125_9BACL</name>